<keyword evidence="1" id="KW-1277">Toxin-antitoxin system</keyword>
<dbReference type="GO" id="GO:0016787">
    <property type="term" value="F:hydrolase activity"/>
    <property type="evidence" value="ECO:0007669"/>
    <property type="project" value="UniProtKB-KW"/>
</dbReference>
<keyword evidence="3" id="KW-0479">Metal-binding</keyword>
<keyword evidence="5" id="KW-0460">Magnesium</keyword>
<dbReference type="RefSeq" id="WP_068579383.1">
    <property type="nucleotide sequence ID" value="NZ_CP015193.1"/>
</dbReference>
<evidence type="ECO:0000313" key="7">
    <source>
        <dbReference type="Proteomes" id="UP000250189"/>
    </source>
</evidence>
<dbReference type="AlphaFoldDB" id="A0A2Z2N0J3"/>
<gene>
    <name evidence="6" type="ORF">A3L04_00030</name>
</gene>
<dbReference type="GO" id="GO:0046872">
    <property type="term" value="F:metal ion binding"/>
    <property type="evidence" value="ECO:0007669"/>
    <property type="project" value="UniProtKB-KW"/>
</dbReference>
<keyword evidence="4" id="KW-0378">Hydrolase</keyword>
<protein>
    <recommendedName>
        <fullName evidence="8">PIN domain-containing protein</fullName>
    </recommendedName>
</protein>
<reference evidence="6 7" key="1">
    <citation type="submission" date="2016-04" db="EMBL/GenBank/DDBJ databases">
        <title>Complete genome sequence of Thermococcus chitonophagus type strain GC74.</title>
        <authorList>
            <person name="Oger P.M."/>
        </authorList>
    </citation>
    <scope>NUCLEOTIDE SEQUENCE [LARGE SCALE GENOMIC DNA]</scope>
    <source>
        <strain evidence="6 7">GC74</strain>
    </source>
</reference>
<dbReference type="Gene3D" id="3.40.50.1010">
    <property type="entry name" value="5'-nuclease"/>
    <property type="match status" value="1"/>
</dbReference>
<dbReference type="InterPro" id="IPR029060">
    <property type="entry name" value="PIN-like_dom_sf"/>
</dbReference>
<dbReference type="InterPro" id="IPR051749">
    <property type="entry name" value="PINc/VapC_TA_RNase"/>
</dbReference>
<keyword evidence="2" id="KW-0540">Nuclease</keyword>
<dbReference type="EMBL" id="CP015193">
    <property type="protein sequence ID" value="ASJ15575.1"/>
    <property type="molecule type" value="Genomic_DNA"/>
</dbReference>
<dbReference type="SUPFAM" id="SSF88723">
    <property type="entry name" value="PIN domain-like"/>
    <property type="match status" value="1"/>
</dbReference>
<keyword evidence="7" id="KW-1185">Reference proteome</keyword>
<proteinExistence type="predicted"/>
<name>A0A2Z2N0J3_9EURY</name>
<dbReference type="PANTHER" id="PTHR42740:SF2">
    <property type="entry name" value="RIBONUCLEASE VAPC1"/>
    <property type="match status" value="1"/>
</dbReference>
<evidence type="ECO:0000256" key="3">
    <source>
        <dbReference type="ARBA" id="ARBA00022723"/>
    </source>
</evidence>
<evidence type="ECO:0000256" key="5">
    <source>
        <dbReference type="ARBA" id="ARBA00022842"/>
    </source>
</evidence>
<evidence type="ECO:0000256" key="4">
    <source>
        <dbReference type="ARBA" id="ARBA00022801"/>
    </source>
</evidence>
<sequence length="158" mass="18284">MKRLPQRIAFDPPSFIQITKKQNKELLEFILAEFDVYIPIPTLHAYLLAKAFKETELKREIEELREVFHIIDIDDKIIEQLAELDAALIKEGIFMKFDDLLVGVSAIVTNSLLVVSMEPAKFYPLRKYGLDIIGFEKFLEEVSTLAREEAKKEKILIS</sequence>
<dbReference type="GO" id="GO:0004540">
    <property type="term" value="F:RNA nuclease activity"/>
    <property type="evidence" value="ECO:0007669"/>
    <property type="project" value="TreeGrafter"/>
</dbReference>
<evidence type="ECO:0000313" key="6">
    <source>
        <dbReference type="EMBL" id="ASJ15575.1"/>
    </source>
</evidence>
<dbReference type="OrthoDB" id="85585at2157"/>
<accession>A0A2Z2N0J3</accession>
<dbReference type="PANTHER" id="PTHR42740">
    <property type="entry name" value="RIBONUCLEASE VAPC3"/>
    <property type="match status" value="1"/>
</dbReference>
<evidence type="ECO:0000256" key="2">
    <source>
        <dbReference type="ARBA" id="ARBA00022722"/>
    </source>
</evidence>
<evidence type="ECO:0000256" key="1">
    <source>
        <dbReference type="ARBA" id="ARBA00022649"/>
    </source>
</evidence>
<dbReference type="GeneID" id="33320908"/>
<dbReference type="Proteomes" id="UP000250189">
    <property type="component" value="Chromosome"/>
</dbReference>
<organism evidence="6 7">
    <name type="scientific">Thermococcus chitonophagus</name>
    <dbReference type="NCBI Taxonomy" id="54262"/>
    <lineage>
        <taxon>Archaea</taxon>
        <taxon>Methanobacteriati</taxon>
        <taxon>Methanobacteriota</taxon>
        <taxon>Thermococci</taxon>
        <taxon>Thermococcales</taxon>
        <taxon>Thermococcaceae</taxon>
        <taxon>Thermococcus</taxon>
    </lineage>
</organism>
<evidence type="ECO:0008006" key="8">
    <source>
        <dbReference type="Google" id="ProtNLM"/>
    </source>
</evidence>